<evidence type="ECO:0000313" key="2">
    <source>
        <dbReference type="Proteomes" id="UP000637383"/>
    </source>
</evidence>
<dbReference type="EMBL" id="JACJTU010000018">
    <property type="protein sequence ID" value="MBD2736036.1"/>
    <property type="molecule type" value="Genomic_DNA"/>
</dbReference>
<name>A0ABR8KB74_9NOSO</name>
<dbReference type="Proteomes" id="UP000637383">
    <property type="component" value="Unassembled WGS sequence"/>
</dbReference>
<keyword evidence="2" id="KW-1185">Reference proteome</keyword>
<protein>
    <submittedName>
        <fullName evidence="1">Uncharacterized protein</fullName>
    </submittedName>
</protein>
<proteinExistence type="predicted"/>
<evidence type="ECO:0000313" key="1">
    <source>
        <dbReference type="EMBL" id="MBD2736036.1"/>
    </source>
</evidence>
<sequence length="63" mass="7037">MGHWAWGMGDKENNFSLLYKQGLIASLLLTQHRLNAPLPLTPIPMPNAQCPNLISSFLVYNIS</sequence>
<accession>A0ABR8KB74</accession>
<comment type="caution">
    <text evidence="1">The sequence shown here is derived from an EMBL/GenBank/DDBJ whole genome shotgun (WGS) entry which is preliminary data.</text>
</comment>
<organism evidence="1 2">
    <name type="scientific">Nostoc paludosum FACHB-159</name>
    <dbReference type="NCBI Taxonomy" id="2692908"/>
    <lineage>
        <taxon>Bacteria</taxon>
        <taxon>Bacillati</taxon>
        <taxon>Cyanobacteriota</taxon>
        <taxon>Cyanophyceae</taxon>
        <taxon>Nostocales</taxon>
        <taxon>Nostocaceae</taxon>
        <taxon>Nostoc</taxon>
    </lineage>
</organism>
<gene>
    <name evidence="1" type="ORF">H6H03_19430</name>
</gene>
<reference evidence="1 2" key="1">
    <citation type="journal article" date="2020" name="ISME J.">
        <title>Comparative genomics reveals insights into cyanobacterial evolution and habitat adaptation.</title>
        <authorList>
            <person name="Chen M.Y."/>
            <person name="Teng W.K."/>
            <person name="Zhao L."/>
            <person name="Hu C.X."/>
            <person name="Zhou Y.K."/>
            <person name="Han B.P."/>
            <person name="Song L.R."/>
            <person name="Shu W.S."/>
        </authorList>
    </citation>
    <scope>NUCLEOTIDE SEQUENCE [LARGE SCALE GENOMIC DNA]</scope>
    <source>
        <strain evidence="1 2">FACHB-159</strain>
    </source>
</reference>